<protein>
    <recommendedName>
        <fullName evidence="9">TF-B3 domain-containing protein</fullName>
    </recommendedName>
</protein>
<dbReference type="AlphaFoldDB" id="A0A5D2AUL7"/>
<evidence type="ECO:0000256" key="4">
    <source>
        <dbReference type="ARBA" id="ARBA00023163"/>
    </source>
</evidence>
<keyword evidence="5" id="KW-0539">Nucleus</keyword>
<dbReference type="Proteomes" id="UP000323506">
    <property type="component" value="Chromosome D11"/>
</dbReference>
<organism evidence="7 8">
    <name type="scientific">Gossypium darwinii</name>
    <name type="common">Darwin's cotton</name>
    <name type="synonym">Gossypium barbadense var. darwinii</name>
    <dbReference type="NCBI Taxonomy" id="34276"/>
    <lineage>
        <taxon>Eukaryota</taxon>
        <taxon>Viridiplantae</taxon>
        <taxon>Streptophyta</taxon>
        <taxon>Embryophyta</taxon>
        <taxon>Tracheophyta</taxon>
        <taxon>Spermatophyta</taxon>
        <taxon>Magnoliopsida</taxon>
        <taxon>eudicotyledons</taxon>
        <taxon>Gunneridae</taxon>
        <taxon>Pentapetalae</taxon>
        <taxon>rosids</taxon>
        <taxon>malvids</taxon>
        <taxon>Malvales</taxon>
        <taxon>Malvaceae</taxon>
        <taxon>Malvoideae</taxon>
        <taxon>Gossypium</taxon>
    </lineage>
</organism>
<evidence type="ECO:0000256" key="6">
    <source>
        <dbReference type="SAM" id="MobiDB-lite"/>
    </source>
</evidence>
<keyword evidence="3" id="KW-0238">DNA-binding</keyword>
<dbReference type="InterPro" id="IPR005508">
    <property type="entry name" value="At2g31720-like"/>
</dbReference>
<name>A0A5D2AUL7_GOSDA</name>
<dbReference type="GO" id="GO:0003677">
    <property type="term" value="F:DNA binding"/>
    <property type="evidence" value="ECO:0007669"/>
    <property type="project" value="UniProtKB-KW"/>
</dbReference>
<sequence>MMELLQLEDFKDTNVDPKWSAFDYLLEVTRVDQEKSQQRNSMQKKNKLKRKHQNSKNKRPIVSYPPPLLPQSLKQHIVEKLGGSDCVLVIQKKLFFSDVNPQASRFLIPFSQLKSHEFLNESEVKHLKTKKDVIKARLLEPSMDEIKINFNKWVMGNSSMYVITTSWKSIVKNNQLQVDNAVQLW</sequence>
<evidence type="ECO:0000256" key="3">
    <source>
        <dbReference type="ARBA" id="ARBA00023125"/>
    </source>
</evidence>
<gene>
    <name evidence="7" type="ORF">ES288_D11G369900v1</name>
</gene>
<dbReference type="PANTHER" id="PTHR31541:SF25">
    <property type="entry name" value="GAMMA-GLIADIN B"/>
    <property type="match status" value="1"/>
</dbReference>
<evidence type="ECO:0000256" key="1">
    <source>
        <dbReference type="ARBA" id="ARBA00004123"/>
    </source>
</evidence>
<comment type="subcellular location">
    <subcellularLocation>
        <location evidence="1">Nucleus</location>
    </subcellularLocation>
</comment>
<keyword evidence="8" id="KW-1185">Reference proteome</keyword>
<dbReference type="InterPro" id="IPR015300">
    <property type="entry name" value="DNA-bd_pseudobarrel_sf"/>
</dbReference>
<evidence type="ECO:0000256" key="5">
    <source>
        <dbReference type="ARBA" id="ARBA00023242"/>
    </source>
</evidence>
<evidence type="ECO:0000256" key="2">
    <source>
        <dbReference type="ARBA" id="ARBA00023015"/>
    </source>
</evidence>
<reference evidence="7 8" key="1">
    <citation type="submission" date="2019-06" db="EMBL/GenBank/DDBJ databases">
        <title>WGS assembly of Gossypium darwinii.</title>
        <authorList>
            <person name="Chen Z.J."/>
            <person name="Sreedasyam A."/>
            <person name="Ando A."/>
            <person name="Song Q."/>
            <person name="De L."/>
            <person name="Hulse-Kemp A."/>
            <person name="Ding M."/>
            <person name="Ye W."/>
            <person name="Kirkbride R."/>
            <person name="Jenkins J."/>
            <person name="Plott C."/>
            <person name="Lovell J."/>
            <person name="Lin Y.-M."/>
            <person name="Vaughn R."/>
            <person name="Liu B."/>
            <person name="Li W."/>
            <person name="Simpson S."/>
            <person name="Scheffler B."/>
            <person name="Saski C."/>
            <person name="Grover C."/>
            <person name="Hu G."/>
            <person name="Conover J."/>
            <person name="Carlson J."/>
            <person name="Shu S."/>
            <person name="Boston L."/>
            <person name="Williams M."/>
            <person name="Peterson D."/>
            <person name="Mcgee K."/>
            <person name="Jones D."/>
            <person name="Wendel J."/>
            <person name="Stelly D."/>
            <person name="Grimwood J."/>
            <person name="Schmutz J."/>
        </authorList>
    </citation>
    <scope>NUCLEOTIDE SEQUENCE [LARGE SCALE GENOMIC DNA]</scope>
    <source>
        <strain evidence="7">1808015.09</strain>
    </source>
</reference>
<dbReference type="Gene3D" id="2.40.330.10">
    <property type="entry name" value="DNA-binding pseudobarrel domain"/>
    <property type="match status" value="1"/>
</dbReference>
<evidence type="ECO:0008006" key="9">
    <source>
        <dbReference type="Google" id="ProtNLM"/>
    </source>
</evidence>
<evidence type="ECO:0000313" key="7">
    <source>
        <dbReference type="EMBL" id="TYG47793.1"/>
    </source>
</evidence>
<accession>A0A5D2AUL7</accession>
<proteinExistence type="predicted"/>
<dbReference type="EMBL" id="CM017711">
    <property type="protein sequence ID" value="TYG47793.1"/>
    <property type="molecule type" value="Genomic_DNA"/>
</dbReference>
<feature type="compositionally biased region" description="Basic residues" evidence="6">
    <location>
        <begin position="42"/>
        <end position="59"/>
    </location>
</feature>
<keyword evidence="4" id="KW-0804">Transcription</keyword>
<dbReference type="Pfam" id="PF03754">
    <property type="entry name" value="At2g31720-like"/>
    <property type="match status" value="1"/>
</dbReference>
<evidence type="ECO:0000313" key="8">
    <source>
        <dbReference type="Proteomes" id="UP000323506"/>
    </source>
</evidence>
<keyword evidence="2" id="KW-0805">Transcription regulation</keyword>
<dbReference type="GO" id="GO:0005634">
    <property type="term" value="C:nucleus"/>
    <property type="evidence" value="ECO:0007669"/>
    <property type="project" value="UniProtKB-SubCell"/>
</dbReference>
<dbReference type="SUPFAM" id="SSF101936">
    <property type="entry name" value="DNA-binding pseudobarrel domain"/>
    <property type="match status" value="1"/>
</dbReference>
<dbReference type="PANTHER" id="PTHR31541">
    <property type="entry name" value="B3 DOMAIN PLANT PROTEIN-RELATED"/>
    <property type="match status" value="1"/>
</dbReference>
<feature type="region of interest" description="Disordered" evidence="6">
    <location>
        <begin position="35"/>
        <end position="64"/>
    </location>
</feature>